<gene>
    <name evidence="2" type="ordered locus">Desti_2410</name>
</gene>
<dbReference type="AlphaFoldDB" id="I4C6A1"/>
<sequence length="36" mass="3986">MNEEGFGIAKNSARIEPSNDPKMNDNGIRISNFCIC</sequence>
<dbReference type="KEGG" id="dti:Desti_2410"/>
<keyword evidence="3" id="KW-1185">Reference proteome</keyword>
<organism evidence="2 3">
    <name type="scientific">Desulfomonile tiedjei (strain ATCC 49306 / DSM 6799 / DCB-1)</name>
    <dbReference type="NCBI Taxonomy" id="706587"/>
    <lineage>
        <taxon>Bacteria</taxon>
        <taxon>Pseudomonadati</taxon>
        <taxon>Thermodesulfobacteriota</taxon>
        <taxon>Desulfomonilia</taxon>
        <taxon>Desulfomonilales</taxon>
        <taxon>Desulfomonilaceae</taxon>
        <taxon>Desulfomonile</taxon>
    </lineage>
</organism>
<feature type="region of interest" description="Disordered" evidence="1">
    <location>
        <begin position="1"/>
        <end position="22"/>
    </location>
</feature>
<protein>
    <submittedName>
        <fullName evidence="2">Uncharacterized protein</fullName>
    </submittedName>
</protein>
<proteinExistence type="predicted"/>
<dbReference type="HOGENOM" id="CLU_3355825_0_0_7"/>
<evidence type="ECO:0000313" key="3">
    <source>
        <dbReference type="Proteomes" id="UP000006055"/>
    </source>
</evidence>
<name>I4C6A1_DESTA</name>
<dbReference type="EMBL" id="CP003360">
    <property type="protein sequence ID" value="AFM25092.1"/>
    <property type="molecule type" value="Genomic_DNA"/>
</dbReference>
<dbReference type="Proteomes" id="UP000006055">
    <property type="component" value="Chromosome"/>
</dbReference>
<evidence type="ECO:0000313" key="2">
    <source>
        <dbReference type="EMBL" id="AFM25092.1"/>
    </source>
</evidence>
<evidence type="ECO:0000256" key="1">
    <source>
        <dbReference type="SAM" id="MobiDB-lite"/>
    </source>
</evidence>
<reference evidence="3" key="1">
    <citation type="submission" date="2012-06" db="EMBL/GenBank/DDBJ databases">
        <title>Complete sequence of chromosome of Desulfomonile tiedjei DSM 6799.</title>
        <authorList>
            <person name="Lucas S."/>
            <person name="Copeland A."/>
            <person name="Lapidus A."/>
            <person name="Glavina del Rio T."/>
            <person name="Dalin E."/>
            <person name="Tice H."/>
            <person name="Bruce D."/>
            <person name="Goodwin L."/>
            <person name="Pitluck S."/>
            <person name="Peters L."/>
            <person name="Ovchinnikova G."/>
            <person name="Zeytun A."/>
            <person name="Lu M."/>
            <person name="Kyrpides N."/>
            <person name="Mavromatis K."/>
            <person name="Ivanova N."/>
            <person name="Brettin T."/>
            <person name="Detter J.C."/>
            <person name="Han C."/>
            <person name="Larimer F."/>
            <person name="Land M."/>
            <person name="Hauser L."/>
            <person name="Markowitz V."/>
            <person name="Cheng J.-F."/>
            <person name="Hugenholtz P."/>
            <person name="Woyke T."/>
            <person name="Wu D."/>
            <person name="Spring S."/>
            <person name="Schroeder M."/>
            <person name="Brambilla E."/>
            <person name="Klenk H.-P."/>
            <person name="Eisen J.A."/>
        </authorList>
    </citation>
    <scope>NUCLEOTIDE SEQUENCE [LARGE SCALE GENOMIC DNA]</scope>
    <source>
        <strain evidence="3">ATCC 49306 / DSM 6799 / DCB-1</strain>
    </source>
</reference>
<accession>I4C6A1</accession>
<dbReference type="STRING" id="706587.Desti_2410"/>